<dbReference type="Proteomes" id="UP000009168">
    <property type="component" value="Unassembled WGS sequence"/>
</dbReference>
<evidence type="ECO:0000313" key="1">
    <source>
        <dbReference type="EMBL" id="EWS71171.1"/>
    </source>
</evidence>
<dbReference type="RefSeq" id="XP_012656312.1">
    <property type="nucleotide sequence ID" value="XM_012800858.1"/>
</dbReference>
<reference evidence="2" key="1">
    <citation type="journal article" date="2006" name="PLoS Biol.">
        <title>Macronuclear genome sequence of the ciliate Tetrahymena thermophila, a model eukaryote.</title>
        <authorList>
            <person name="Eisen J.A."/>
            <person name="Coyne R.S."/>
            <person name="Wu M."/>
            <person name="Wu D."/>
            <person name="Thiagarajan M."/>
            <person name="Wortman J.R."/>
            <person name="Badger J.H."/>
            <person name="Ren Q."/>
            <person name="Amedeo P."/>
            <person name="Jones K.M."/>
            <person name="Tallon L.J."/>
            <person name="Delcher A.L."/>
            <person name="Salzberg S.L."/>
            <person name="Silva J.C."/>
            <person name="Haas B.J."/>
            <person name="Majoros W.H."/>
            <person name="Farzad M."/>
            <person name="Carlton J.M."/>
            <person name="Smith R.K. Jr."/>
            <person name="Garg J."/>
            <person name="Pearlman R.E."/>
            <person name="Karrer K.M."/>
            <person name="Sun L."/>
            <person name="Manning G."/>
            <person name="Elde N.C."/>
            <person name="Turkewitz A.P."/>
            <person name="Asai D.J."/>
            <person name="Wilkes D.E."/>
            <person name="Wang Y."/>
            <person name="Cai H."/>
            <person name="Collins K."/>
            <person name="Stewart B.A."/>
            <person name="Lee S.R."/>
            <person name="Wilamowska K."/>
            <person name="Weinberg Z."/>
            <person name="Ruzzo W.L."/>
            <person name="Wloga D."/>
            <person name="Gaertig J."/>
            <person name="Frankel J."/>
            <person name="Tsao C.-C."/>
            <person name="Gorovsky M.A."/>
            <person name="Keeling P.J."/>
            <person name="Waller R.F."/>
            <person name="Patron N.J."/>
            <person name="Cherry J.M."/>
            <person name="Stover N.A."/>
            <person name="Krieger C.J."/>
            <person name="del Toro C."/>
            <person name="Ryder H.F."/>
            <person name="Williamson S.C."/>
            <person name="Barbeau R.A."/>
            <person name="Hamilton E.P."/>
            <person name="Orias E."/>
        </authorList>
    </citation>
    <scope>NUCLEOTIDE SEQUENCE [LARGE SCALE GENOMIC DNA]</scope>
    <source>
        <strain evidence="2">SB210</strain>
    </source>
</reference>
<dbReference type="InParanoid" id="W7XBV7"/>
<keyword evidence="2" id="KW-1185">Reference proteome</keyword>
<organism evidence="1 2">
    <name type="scientific">Tetrahymena thermophila (strain SB210)</name>
    <dbReference type="NCBI Taxonomy" id="312017"/>
    <lineage>
        <taxon>Eukaryota</taxon>
        <taxon>Sar</taxon>
        <taxon>Alveolata</taxon>
        <taxon>Ciliophora</taxon>
        <taxon>Intramacronucleata</taxon>
        <taxon>Oligohymenophorea</taxon>
        <taxon>Hymenostomatida</taxon>
        <taxon>Tetrahymenina</taxon>
        <taxon>Tetrahymenidae</taxon>
        <taxon>Tetrahymena</taxon>
    </lineage>
</organism>
<dbReference type="AlphaFoldDB" id="W7XBV7"/>
<protein>
    <recommendedName>
        <fullName evidence="3">Tetratricopeptide repeat protein</fullName>
    </recommendedName>
</protein>
<proteinExistence type="predicted"/>
<dbReference type="EMBL" id="GG662257">
    <property type="protein sequence ID" value="EWS71171.1"/>
    <property type="molecule type" value="Genomic_DNA"/>
</dbReference>
<dbReference type="OrthoDB" id="297052at2759"/>
<accession>W7XBV7</accession>
<sequence>MMKKKLYNKSLNLKDKQSQEQLINKFLKEGQYKQISFRDIEKPAPFLEDSILNYKSTKFRAGDSNHFQAKNEKFKFFQGDQSIFSKEFQDSNSKFYHEQSSIFTSKELLNSAQNLTSQEDEYFQNNPKYQNIKQIDKQLEELSIHLKNPERNILINILENVYQDAKEVKDNYTLLLKILELKGKILRDIGDYQKSVNIFKQARLYCNISKNYEKKLYFYKTIVEMYMSMREYDNAIIYAKKMLRLSWIVNNVDYEIISYDKLGMIKYYQGDLSLADYFHEKAFSNNREPKNSQIRKVGENIQRKNKKTYNPYVINHFETDSEDDFDLGLFQNIFLSRRSSQMLSLQESSSLPSLKQKIPVPRIVNEHIRQQYFLGRVDIPIEKKKDYINEQDNKYIYNQLSLNRNLKNFMIQQYINHGYWSGSQDQLSKIKFYHLHRNQKSIQNLIIKIRKYLYSLKNIYKFENILEQQHENNIIQNPSSNNNRSSIIVNEDYYGRQHNQVQQLHTLQNSQQILGSSILKESSATKQQTNSQVLSLPRINNTSLTNLIASKTPTKNRLSTIN</sequence>
<dbReference type="KEGG" id="tet:TTHERM_000726419"/>
<dbReference type="Gene3D" id="1.25.40.10">
    <property type="entry name" value="Tetratricopeptide repeat domain"/>
    <property type="match status" value="1"/>
</dbReference>
<evidence type="ECO:0008006" key="3">
    <source>
        <dbReference type="Google" id="ProtNLM"/>
    </source>
</evidence>
<dbReference type="InterPro" id="IPR011990">
    <property type="entry name" value="TPR-like_helical_dom_sf"/>
</dbReference>
<name>W7XBV7_TETTS</name>
<dbReference type="SUPFAM" id="SSF48452">
    <property type="entry name" value="TPR-like"/>
    <property type="match status" value="1"/>
</dbReference>
<dbReference type="GeneID" id="24440420"/>
<evidence type="ECO:0000313" key="2">
    <source>
        <dbReference type="Proteomes" id="UP000009168"/>
    </source>
</evidence>
<gene>
    <name evidence="1" type="ORF">TTHERM_000726419</name>
</gene>